<reference evidence="2" key="1">
    <citation type="submission" date="2018-01" db="EMBL/GenBank/DDBJ databases">
        <authorList>
            <person name="Alioto T."/>
            <person name="Alioto T."/>
        </authorList>
    </citation>
    <scope>NUCLEOTIDE SEQUENCE [LARGE SCALE GENOMIC DNA]</scope>
</reference>
<name>A0A3B0K7E5_DROGU</name>
<accession>A0A3B0K7E5</accession>
<protein>
    <submittedName>
        <fullName evidence="1">Uncharacterized protein</fullName>
    </submittedName>
</protein>
<evidence type="ECO:0000313" key="1">
    <source>
        <dbReference type="EMBL" id="SPP81949.1"/>
    </source>
</evidence>
<gene>
    <name evidence="1" type="ORF">DGUA_6G013721</name>
</gene>
<dbReference type="Proteomes" id="UP000268350">
    <property type="component" value="Unassembled WGS sequence"/>
</dbReference>
<proteinExistence type="predicted"/>
<dbReference type="EMBL" id="OUUW01000006">
    <property type="protein sequence ID" value="SPP81949.1"/>
    <property type="molecule type" value="Genomic_DNA"/>
</dbReference>
<keyword evidence="2" id="KW-1185">Reference proteome</keyword>
<evidence type="ECO:0000313" key="2">
    <source>
        <dbReference type="Proteomes" id="UP000268350"/>
    </source>
</evidence>
<dbReference type="OrthoDB" id="6577442at2759"/>
<dbReference type="AlphaFoldDB" id="A0A3B0K7E5"/>
<sequence length="253" mass="29384">MNKVKVERGEDGLIKGKVKRLYHQRYRAEWERNPEYSSWLRPSNDGYSAHCQICDADMLARLASVKQHHNTRKHQESIKCNAFLSMNMIKSEHGITFEAKHKPKAKPKFKPKMKVAAKIEHIEEQEMVSNDDSILDDLLGNDSPEGKYVYEAEHVDGTEMQQGYEHVTEELEAEELHMKHEDDNGIRLDDIQEVCIPEENIISEFDLFGKSVALQLNNMDLEDALMCQERLQVVLTEFRLTILKRSRDAKRST</sequence>
<dbReference type="OMA" id="QKYREDW"/>
<organism evidence="1 2">
    <name type="scientific">Drosophila guanche</name>
    <name type="common">Fruit fly</name>
    <dbReference type="NCBI Taxonomy" id="7266"/>
    <lineage>
        <taxon>Eukaryota</taxon>
        <taxon>Metazoa</taxon>
        <taxon>Ecdysozoa</taxon>
        <taxon>Arthropoda</taxon>
        <taxon>Hexapoda</taxon>
        <taxon>Insecta</taxon>
        <taxon>Pterygota</taxon>
        <taxon>Neoptera</taxon>
        <taxon>Endopterygota</taxon>
        <taxon>Diptera</taxon>
        <taxon>Brachycera</taxon>
        <taxon>Muscomorpha</taxon>
        <taxon>Ephydroidea</taxon>
        <taxon>Drosophilidae</taxon>
        <taxon>Drosophila</taxon>
        <taxon>Sophophora</taxon>
    </lineage>
</organism>